<reference evidence="3" key="1">
    <citation type="submission" date="2024-03" db="EMBL/GenBank/DDBJ databases">
        <title>Complete genome sequence of Sulfurisphaera javensis strain KD-1.</title>
        <authorList>
            <person name="Sakai H."/>
            <person name="Nur N."/>
            <person name="Suwanto A."/>
            <person name="Kurosawa N."/>
        </authorList>
    </citation>
    <scope>NUCLEOTIDE SEQUENCE</scope>
    <source>
        <strain evidence="3">KD-1</strain>
    </source>
</reference>
<feature type="transmembrane region" description="Helical" evidence="1">
    <location>
        <begin position="12"/>
        <end position="45"/>
    </location>
</feature>
<dbReference type="Gene3D" id="3.40.50.300">
    <property type="entry name" value="P-loop containing nucleotide triphosphate hydrolases"/>
    <property type="match status" value="2"/>
</dbReference>
<dbReference type="EMBL" id="AP031322">
    <property type="protein sequence ID" value="BFH73219.1"/>
    <property type="molecule type" value="Genomic_DNA"/>
</dbReference>
<dbReference type="NCBIfam" id="NF041017">
    <property type="entry name" value="DNA_import_CedB"/>
    <property type="match status" value="1"/>
</dbReference>
<keyword evidence="1" id="KW-1133">Transmembrane helix</keyword>
<dbReference type="PANTHER" id="PTHR30121:SF6">
    <property type="entry name" value="SLR6007 PROTEIN"/>
    <property type="match status" value="1"/>
</dbReference>
<dbReference type="SMART" id="SM00382">
    <property type="entry name" value="AAA"/>
    <property type="match status" value="1"/>
</dbReference>
<keyword evidence="1" id="KW-0472">Membrane</keyword>
<dbReference type="InterPro" id="IPR027417">
    <property type="entry name" value="P-loop_NTPase"/>
</dbReference>
<dbReference type="KEGG" id="sjv:SJAV_11630"/>
<dbReference type="GeneID" id="92354093"/>
<sequence length="605" mass="70171">MNESFGESSKSFIILVIILTILSIISRNIIFFILDSFLFVLFLYVYRKEKEFLSIKKFFNGLLHLKNKSDKDQSEVIIKDGLIKYDNYVKSVLVVDDIPFDYRDLSDESLRNKIISFHKVLDVLEDIEIILRKQSIDRNKFLENLFLRAQNLRIIIEADPSNEKAKNELQIIQSMITKINEGESPFRYLIYFIVKSSSEDKALASAQLLKKGLESIGVKARLATKDEIVKLFQDKIKIKHEGFPTQIPFLTVFSLPKSPRFEFFDDGIYIGKELGNNRVVFWNYKNMLNPHVLLIGPTGSGKTEFLISLGYKINSFSNIPVIFFDTKSDIKLRLRKYGIKFKVLNPIIYGLGLLKIDDVNLESYISQLEEILSLSFRLDKYTSSILYKIIKEIFYKYANPTWDMILEEIEKLDISYQLKTYLYRIISQVKEFEGNNDVSLIDLIKSESIYVIDLSLIKSEEIRRLIILSVLTKIYNKYNVADDQLKLAIVIDEAWTIIKDSSEYSIIIDLIKRGRGFGIMLLMATQNIIDLGDYSDVYLQNIGLIAFMNNGDKKFWQEVLRFVNVSDKEITNELTFLGKGEALIRFITDPRPVVISLDTLIRDTF</sequence>
<name>A0AAT9GQX3_9CREN</name>
<accession>A0AAT9GQX3</accession>
<evidence type="ECO:0000256" key="1">
    <source>
        <dbReference type="SAM" id="Phobius"/>
    </source>
</evidence>
<dbReference type="SUPFAM" id="SSF52540">
    <property type="entry name" value="P-loop containing nucleoside triphosphate hydrolases"/>
    <property type="match status" value="1"/>
</dbReference>
<organism evidence="3">
    <name type="scientific">Sulfurisphaera javensis</name>
    <dbReference type="NCBI Taxonomy" id="2049879"/>
    <lineage>
        <taxon>Archaea</taxon>
        <taxon>Thermoproteota</taxon>
        <taxon>Thermoprotei</taxon>
        <taxon>Sulfolobales</taxon>
        <taxon>Sulfolobaceae</taxon>
        <taxon>Sulfurisphaera</taxon>
    </lineage>
</organism>
<gene>
    <name evidence="3" type="primary">cedB</name>
    <name evidence="3" type="ORF">SJAV_11630</name>
</gene>
<dbReference type="InterPro" id="IPR003593">
    <property type="entry name" value="AAA+_ATPase"/>
</dbReference>
<protein>
    <submittedName>
        <fullName evidence="3">DNA import protein CedB</fullName>
    </submittedName>
</protein>
<dbReference type="AlphaFoldDB" id="A0AAT9GQX3"/>
<dbReference type="InterPro" id="IPR051162">
    <property type="entry name" value="T4SS_component"/>
</dbReference>
<dbReference type="Pfam" id="PF12846">
    <property type="entry name" value="AAA_10"/>
    <property type="match status" value="1"/>
</dbReference>
<dbReference type="RefSeq" id="WP_369611379.1">
    <property type="nucleotide sequence ID" value="NZ_AP031322.1"/>
</dbReference>
<proteinExistence type="predicted"/>
<keyword evidence="1" id="KW-0812">Transmembrane</keyword>
<dbReference type="InterPro" id="IPR053657">
    <property type="entry name" value="Ced-DNA_import"/>
</dbReference>
<evidence type="ECO:0000259" key="2">
    <source>
        <dbReference type="SMART" id="SM00382"/>
    </source>
</evidence>
<evidence type="ECO:0000313" key="3">
    <source>
        <dbReference type="EMBL" id="BFH73219.1"/>
    </source>
</evidence>
<dbReference type="PANTHER" id="PTHR30121">
    <property type="entry name" value="UNCHARACTERIZED PROTEIN YJGR-RELATED"/>
    <property type="match status" value="1"/>
</dbReference>
<feature type="domain" description="AAA+ ATPase" evidence="2">
    <location>
        <begin position="288"/>
        <end position="543"/>
    </location>
</feature>